<dbReference type="PANTHER" id="PTHR43817">
    <property type="entry name" value="GLYCOSYL HYDROLASE"/>
    <property type="match status" value="1"/>
</dbReference>
<keyword evidence="2" id="KW-0732">Signal</keyword>
<dbReference type="GO" id="GO:0005975">
    <property type="term" value="P:carbohydrate metabolic process"/>
    <property type="evidence" value="ECO:0007669"/>
    <property type="project" value="InterPro"/>
</dbReference>
<dbReference type="EMBL" id="FJOG01000003">
    <property type="protein sequence ID" value="CZR53263.1"/>
    <property type="molecule type" value="Genomic_DNA"/>
</dbReference>
<evidence type="ECO:0000313" key="6">
    <source>
        <dbReference type="EMBL" id="CZR53263.1"/>
    </source>
</evidence>
<evidence type="ECO:0000256" key="5">
    <source>
        <dbReference type="RuleBase" id="RU361187"/>
    </source>
</evidence>
<keyword evidence="4 5" id="KW-0326">Glycosidase</keyword>
<proteinExistence type="inferred from homology"/>
<comment type="similarity">
    <text evidence="1 5">Belongs to the glycosyl hydrolase 43 family.</text>
</comment>
<dbReference type="SUPFAM" id="SSF75005">
    <property type="entry name" value="Arabinanase/levansucrase/invertase"/>
    <property type="match status" value="1"/>
</dbReference>
<organism evidence="6 7">
    <name type="scientific">Phialocephala subalpina</name>
    <dbReference type="NCBI Taxonomy" id="576137"/>
    <lineage>
        <taxon>Eukaryota</taxon>
        <taxon>Fungi</taxon>
        <taxon>Dikarya</taxon>
        <taxon>Ascomycota</taxon>
        <taxon>Pezizomycotina</taxon>
        <taxon>Leotiomycetes</taxon>
        <taxon>Helotiales</taxon>
        <taxon>Mollisiaceae</taxon>
        <taxon>Phialocephala</taxon>
        <taxon>Phialocephala fortinii species complex</taxon>
    </lineage>
</organism>
<keyword evidence="7" id="KW-1185">Reference proteome</keyword>
<evidence type="ECO:0000256" key="4">
    <source>
        <dbReference type="ARBA" id="ARBA00023295"/>
    </source>
</evidence>
<protein>
    <submittedName>
        <fullName evidence="6">Related to glycosyl hydrolase, family 43</fullName>
    </submittedName>
</protein>
<gene>
    <name evidence="6" type="ORF">PAC_03141</name>
</gene>
<evidence type="ECO:0000313" key="7">
    <source>
        <dbReference type="Proteomes" id="UP000184330"/>
    </source>
</evidence>
<dbReference type="PANTHER" id="PTHR43817:SF1">
    <property type="entry name" value="HYDROLASE, FAMILY 43, PUTATIVE (AFU_ORTHOLOGUE AFUA_3G01660)-RELATED"/>
    <property type="match status" value="1"/>
</dbReference>
<accession>A0A1L7WKJ6</accession>
<dbReference type="AlphaFoldDB" id="A0A1L7WKJ6"/>
<dbReference type="InterPro" id="IPR006710">
    <property type="entry name" value="Glyco_hydro_43"/>
</dbReference>
<dbReference type="Gene3D" id="2.115.10.20">
    <property type="entry name" value="Glycosyl hydrolase domain, family 43"/>
    <property type="match status" value="1"/>
</dbReference>
<dbReference type="Pfam" id="PF04616">
    <property type="entry name" value="Glyco_hydro_43"/>
    <property type="match status" value="2"/>
</dbReference>
<dbReference type="Proteomes" id="UP000184330">
    <property type="component" value="Unassembled WGS sequence"/>
</dbReference>
<dbReference type="GO" id="GO:0004553">
    <property type="term" value="F:hydrolase activity, hydrolyzing O-glycosyl compounds"/>
    <property type="evidence" value="ECO:0007669"/>
    <property type="project" value="InterPro"/>
</dbReference>
<keyword evidence="3 5" id="KW-0378">Hydrolase</keyword>
<dbReference type="STRING" id="576137.A0A1L7WKJ6"/>
<dbReference type="InterPro" id="IPR023296">
    <property type="entry name" value="Glyco_hydro_beta-prop_sf"/>
</dbReference>
<dbReference type="OrthoDB" id="272289at2759"/>
<evidence type="ECO:0000256" key="1">
    <source>
        <dbReference type="ARBA" id="ARBA00009865"/>
    </source>
</evidence>
<evidence type="ECO:0000256" key="2">
    <source>
        <dbReference type="ARBA" id="ARBA00022729"/>
    </source>
</evidence>
<evidence type="ECO:0000256" key="3">
    <source>
        <dbReference type="ARBA" id="ARBA00022801"/>
    </source>
</evidence>
<sequence>MHRETSWRSPFARTWTLYFSAVRRNTINQLSDAMMHNNAATYSNPIRAVDGSGPFIVYTGGYYYLLTTSWTDVEISRATTLNGLKISTKKVVYSTTTASRCCNVWSPEVHYFSGTWYIYYTAGETTDLNGQQIHVLTGKSSPPNIPRTFLRTTAFGNYLVHSCFGSGSLQSLCIEPLTTPTSIGTAHVISTPASAWEEHGGSVNEAPAALYYGGKTYLTFSARWGYGADVLFCRKLFLLAFCILEGPNMSNSHRTKIGPVLSSANGNYGPGSNGFFTSPDGTQIWNTFNADANSAGACDSTRYTMAEVMTFSSAGVPQFAAPQALGATLAGPSGE</sequence>
<reference evidence="6 7" key="1">
    <citation type="submission" date="2016-03" db="EMBL/GenBank/DDBJ databases">
        <authorList>
            <person name="Ploux O."/>
        </authorList>
    </citation>
    <scope>NUCLEOTIDE SEQUENCE [LARGE SCALE GENOMIC DNA]</scope>
    <source>
        <strain evidence="6 7">UAMH 11012</strain>
    </source>
</reference>
<name>A0A1L7WKJ6_9HELO</name>